<dbReference type="SUPFAM" id="SSF51735">
    <property type="entry name" value="NAD(P)-binding Rossmann-fold domains"/>
    <property type="match status" value="1"/>
</dbReference>
<keyword evidence="2" id="KW-0560">Oxidoreductase</keyword>
<dbReference type="EMBL" id="JACCBK010000001">
    <property type="protein sequence ID" value="NYD86352.1"/>
    <property type="molecule type" value="Genomic_DNA"/>
</dbReference>
<dbReference type="Pfam" id="PF13561">
    <property type="entry name" value="adh_short_C2"/>
    <property type="match status" value="1"/>
</dbReference>
<organism evidence="4 5">
    <name type="scientific">Cellulomonas oligotrophica</name>
    <dbReference type="NCBI Taxonomy" id="931536"/>
    <lineage>
        <taxon>Bacteria</taxon>
        <taxon>Bacillati</taxon>
        <taxon>Actinomycetota</taxon>
        <taxon>Actinomycetes</taxon>
        <taxon>Micrococcales</taxon>
        <taxon>Cellulomonadaceae</taxon>
        <taxon>Cellulomonas</taxon>
    </lineage>
</organism>
<reference evidence="3 6" key="2">
    <citation type="submission" date="2021-01" db="EMBL/GenBank/DDBJ databases">
        <title>Whole genome shotgun sequence of Cellulomonas oligotrophica NBRC 109435.</title>
        <authorList>
            <person name="Komaki H."/>
            <person name="Tamura T."/>
        </authorList>
    </citation>
    <scope>NUCLEOTIDE SEQUENCE [LARGE SCALE GENOMIC DNA]</scope>
    <source>
        <strain evidence="3 6">NBRC 109435</strain>
    </source>
</reference>
<comment type="similarity">
    <text evidence="1">Belongs to the short-chain dehydrogenases/reductases (SDR) family.</text>
</comment>
<keyword evidence="6" id="KW-1185">Reference proteome</keyword>
<evidence type="ECO:0000313" key="5">
    <source>
        <dbReference type="Proteomes" id="UP000577956"/>
    </source>
</evidence>
<evidence type="ECO:0000256" key="1">
    <source>
        <dbReference type="ARBA" id="ARBA00006484"/>
    </source>
</evidence>
<name>A0A7Y9FG23_9CELL</name>
<dbReference type="EMBL" id="BONN01000004">
    <property type="protein sequence ID" value="GIG32757.1"/>
    <property type="molecule type" value="Genomic_DNA"/>
</dbReference>
<evidence type="ECO:0000313" key="6">
    <source>
        <dbReference type="Proteomes" id="UP000618382"/>
    </source>
</evidence>
<dbReference type="PANTHER" id="PTHR42879">
    <property type="entry name" value="3-OXOACYL-(ACYL-CARRIER-PROTEIN) REDUCTASE"/>
    <property type="match status" value="1"/>
</dbReference>
<dbReference type="Proteomes" id="UP000577956">
    <property type="component" value="Unassembled WGS sequence"/>
</dbReference>
<dbReference type="Proteomes" id="UP000618382">
    <property type="component" value="Unassembled WGS sequence"/>
</dbReference>
<dbReference type="GO" id="GO:0016491">
    <property type="term" value="F:oxidoreductase activity"/>
    <property type="evidence" value="ECO:0007669"/>
    <property type="project" value="UniProtKB-KW"/>
</dbReference>
<dbReference type="Gene3D" id="3.40.50.720">
    <property type="entry name" value="NAD(P)-binding Rossmann-like Domain"/>
    <property type="match status" value="1"/>
</dbReference>
<accession>A0A7Y9FG23</accession>
<dbReference type="InterPro" id="IPR002347">
    <property type="entry name" value="SDR_fam"/>
</dbReference>
<proteinExistence type="inferred from homology"/>
<evidence type="ECO:0000256" key="2">
    <source>
        <dbReference type="ARBA" id="ARBA00023002"/>
    </source>
</evidence>
<dbReference type="InterPro" id="IPR036291">
    <property type="entry name" value="NAD(P)-bd_dom_sf"/>
</dbReference>
<sequence>MDLGITGRTALVTGGDSGIGWHTARLLLDEGVRVVLTDQDPQALAEAADRLGAGPDALTARAADLTRPADVDALVAHARATLGDPTVLVHAAGVTGAQGLFHEIDDDGWQQTLEIDLLAAVRVVRAFLPAMRTAGWGRVVLLASEDAVQPYPDELPYCAAKAGILALSKGLSATYSGEGVLTNAVSPAFVETPMTDAMMEKRAAERGTDLDEAVRSFLAEERPHMELGRRGRPEEVAAVIGFLCSERASFVTGSNYRVDAGSVATI</sequence>
<dbReference type="GO" id="GO:0032787">
    <property type="term" value="P:monocarboxylic acid metabolic process"/>
    <property type="evidence" value="ECO:0007669"/>
    <property type="project" value="UniProtKB-ARBA"/>
</dbReference>
<dbReference type="RefSeq" id="WP_140457994.1">
    <property type="nucleotide sequence ID" value="NZ_BAABFI010000001.1"/>
</dbReference>
<dbReference type="PRINTS" id="PR00081">
    <property type="entry name" value="GDHRDH"/>
</dbReference>
<reference evidence="4 5" key="1">
    <citation type="submission" date="2020-07" db="EMBL/GenBank/DDBJ databases">
        <title>Sequencing the genomes of 1000 actinobacteria strains.</title>
        <authorList>
            <person name="Klenk H.-P."/>
        </authorList>
    </citation>
    <scope>NUCLEOTIDE SEQUENCE [LARGE SCALE GENOMIC DNA]</scope>
    <source>
        <strain evidence="4 5">DSM 24482</strain>
    </source>
</reference>
<dbReference type="AlphaFoldDB" id="A0A7Y9FG23"/>
<dbReference type="PROSITE" id="PS00061">
    <property type="entry name" value="ADH_SHORT"/>
    <property type="match status" value="1"/>
</dbReference>
<dbReference type="FunFam" id="3.40.50.720:FF:000084">
    <property type="entry name" value="Short-chain dehydrogenase reductase"/>
    <property type="match status" value="1"/>
</dbReference>
<protein>
    <submittedName>
        <fullName evidence="3">Ketoacyl reductase</fullName>
    </submittedName>
    <submittedName>
        <fullName evidence="4">NAD(P)-dependent dehydrogenase (Short-subunit alcohol dehydrogenase family)</fullName>
    </submittedName>
</protein>
<dbReference type="CDD" id="cd05233">
    <property type="entry name" value="SDR_c"/>
    <property type="match status" value="1"/>
</dbReference>
<evidence type="ECO:0000313" key="4">
    <source>
        <dbReference type="EMBL" id="NYD86352.1"/>
    </source>
</evidence>
<comment type="caution">
    <text evidence="4">The sequence shown here is derived from an EMBL/GenBank/DDBJ whole genome shotgun (WGS) entry which is preliminary data.</text>
</comment>
<dbReference type="InterPro" id="IPR050259">
    <property type="entry name" value="SDR"/>
</dbReference>
<gene>
    <name evidence="4" type="ORF">BKA21_001901</name>
    <name evidence="3" type="ORF">Col01nite_19160</name>
</gene>
<dbReference type="InterPro" id="IPR020904">
    <property type="entry name" value="Sc_DH/Rdtase_CS"/>
</dbReference>
<evidence type="ECO:0000313" key="3">
    <source>
        <dbReference type="EMBL" id="GIG32757.1"/>
    </source>
</evidence>